<dbReference type="KEGG" id="civ:IMZ16_02625"/>
<protein>
    <submittedName>
        <fullName evidence="5">FecR family protein</fullName>
    </submittedName>
</protein>
<keyword evidence="1" id="KW-1133">Transmembrane helix</keyword>
<dbReference type="PANTHER" id="PTHR30273">
    <property type="entry name" value="PERIPLASMIC SIGNAL SENSOR AND SIGMA FACTOR ACTIVATOR FECR-RELATED"/>
    <property type="match status" value="1"/>
</dbReference>
<accession>A0A1M6E8S0</accession>
<keyword evidence="1" id="KW-0812">Transmembrane</keyword>
<evidence type="ECO:0000259" key="2">
    <source>
        <dbReference type="Pfam" id="PF04773"/>
    </source>
</evidence>
<evidence type="ECO:0000313" key="6">
    <source>
        <dbReference type="Proteomes" id="UP000184335"/>
    </source>
</evidence>
<reference evidence="4 7" key="2">
    <citation type="submission" date="2020-10" db="EMBL/GenBank/DDBJ databases">
        <title>Complete genome of Cruoricapor ignavus strain M1214 isolated from the blood culture of a febrile patient.</title>
        <authorList>
            <person name="Guglielmino C.J.D."/>
        </authorList>
    </citation>
    <scope>NUCLEOTIDE SEQUENCE [LARGE SCALE GENOMIC DNA]</scope>
    <source>
        <strain evidence="4 7">M1214</strain>
    </source>
</reference>
<feature type="domain" description="Protein FecR C-terminal" evidence="3">
    <location>
        <begin position="203"/>
        <end position="267"/>
    </location>
</feature>
<organism evidence="5 6">
    <name type="scientific">Cruoricaptor ignavus</name>
    <dbReference type="NCBI Taxonomy" id="1118202"/>
    <lineage>
        <taxon>Bacteria</taxon>
        <taxon>Pseudomonadati</taxon>
        <taxon>Bacteroidota</taxon>
        <taxon>Flavobacteriia</taxon>
        <taxon>Flavobacteriales</taxon>
        <taxon>Weeksellaceae</taxon>
        <taxon>Cruoricaptor</taxon>
    </lineage>
</organism>
<dbReference type="Pfam" id="PF16344">
    <property type="entry name" value="FecR_C"/>
    <property type="match status" value="1"/>
</dbReference>
<evidence type="ECO:0000313" key="7">
    <source>
        <dbReference type="Proteomes" id="UP000593605"/>
    </source>
</evidence>
<name>A0A1M6E8S0_9FLAO</name>
<proteinExistence type="predicted"/>
<dbReference type="RefSeq" id="WP_073179307.1">
    <property type="nucleotide sequence ID" value="NZ_CP063145.1"/>
</dbReference>
<feature type="domain" description="FecR protein" evidence="2">
    <location>
        <begin position="81"/>
        <end position="168"/>
    </location>
</feature>
<gene>
    <name evidence="4" type="ORF">IMZ16_02625</name>
    <name evidence="5" type="ORF">SAMN05443429_10522</name>
</gene>
<dbReference type="EMBL" id="FQYI01000005">
    <property type="protein sequence ID" value="SHI81845.1"/>
    <property type="molecule type" value="Genomic_DNA"/>
</dbReference>
<feature type="transmembrane region" description="Helical" evidence="1">
    <location>
        <begin position="46"/>
        <end position="63"/>
    </location>
</feature>
<dbReference type="Pfam" id="PF04773">
    <property type="entry name" value="FecR"/>
    <property type="match status" value="1"/>
</dbReference>
<evidence type="ECO:0000256" key="1">
    <source>
        <dbReference type="SAM" id="Phobius"/>
    </source>
</evidence>
<evidence type="ECO:0000259" key="3">
    <source>
        <dbReference type="Pfam" id="PF16344"/>
    </source>
</evidence>
<sequence length="271" mass="31280">MSNKQTEAEKVWKEAGENHHLDEITVARVWGRIFQRIQSFRRRRKYAGIAAAAALLFGLGFFLRNSFADQFKEQMVFESGEKQLSLNLKDGSTVLLLPHSKLVLHKQFSRKTRAAEFFGSGDFKITEDAAHPFVIAAKGFEVKVLGTQFLLISDGNREEVNLKKGLVEILSENKTWKLQPKEIWERTNGEVKQFFSKDYEVSFDYEDETFGKVIADLERIYGMKINYPKNLKNQMVSGKIAGNLEEILEVISYPYNLQVRLNEKNRTIEMK</sequence>
<keyword evidence="1" id="KW-0472">Membrane</keyword>
<dbReference type="Proteomes" id="UP000593605">
    <property type="component" value="Chromosome"/>
</dbReference>
<evidence type="ECO:0000313" key="4">
    <source>
        <dbReference type="EMBL" id="QOR74354.1"/>
    </source>
</evidence>
<dbReference type="PANTHER" id="PTHR30273:SF2">
    <property type="entry name" value="PROTEIN FECR"/>
    <property type="match status" value="1"/>
</dbReference>
<dbReference type="Gene3D" id="2.60.120.1440">
    <property type="match status" value="1"/>
</dbReference>
<reference evidence="5 6" key="1">
    <citation type="submission" date="2016-11" db="EMBL/GenBank/DDBJ databases">
        <authorList>
            <person name="Jaros S."/>
            <person name="Januszkiewicz K."/>
            <person name="Wedrychowicz H."/>
        </authorList>
    </citation>
    <scope>NUCLEOTIDE SEQUENCE [LARGE SCALE GENOMIC DNA]</scope>
    <source>
        <strain evidence="5 6">DSM 25479</strain>
    </source>
</reference>
<dbReference type="InterPro" id="IPR012373">
    <property type="entry name" value="Ferrdict_sens_TM"/>
</dbReference>
<dbReference type="STRING" id="1118202.SAMN05443429_10522"/>
<dbReference type="OrthoDB" id="1097132at2"/>
<dbReference type="GO" id="GO:0016989">
    <property type="term" value="F:sigma factor antagonist activity"/>
    <property type="evidence" value="ECO:0007669"/>
    <property type="project" value="TreeGrafter"/>
</dbReference>
<dbReference type="Proteomes" id="UP000184335">
    <property type="component" value="Unassembled WGS sequence"/>
</dbReference>
<dbReference type="Gene3D" id="3.55.50.30">
    <property type="match status" value="1"/>
</dbReference>
<dbReference type="InterPro" id="IPR006860">
    <property type="entry name" value="FecR"/>
</dbReference>
<dbReference type="AlphaFoldDB" id="A0A1M6E8S0"/>
<evidence type="ECO:0000313" key="5">
    <source>
        <dbReference type="EMBL" id="SHI81845.1"/>
    </source>
</evidence>
<keyword evidence="6" id="KW-1185">Reference proteome</keyword>
<dbReference type="InterPro" id="IPR032508">
    <property type="entry name" value="FecR_C"/>
</dbReference>
<dbReference type="EMBL" id="CP063145">
    <property type="protein sequence ID" value="QOR74354.1"/>
    <property type="molecule type" value="Genomic_DNA"/>
</dbReference>